<dbReference type="Proteomes" id="UP000050511">
    <property type="component" value="Unassembled WGS sequence"/>
</dbReference>
<protein>
    <submittedName>
        <fullName evidence="1">Uncharacterized protein</fullName>
    </submittedName>
</protein>
<evidence type="ECO:0000313" key="1">
    <source>
        <dbReference type="EMBL" id="KPN43732.1"/>
    </source>
</evidence>
<sequence>MQVSWLFVRQQRAAYFDLRGWGTIVGTQPTQKVYACSNFSQQI</sequence>
<dbReference type="EMBL" id="LKLZ01000003">
    <property type="protein sequence ID" value="KPN43732.1"/>
    <property type="molecule type" value="Genomic_DNA"/>
</dbReference>
<evidence type="ECO:0000313" key="2">
    <source>
        <dbReference type="Proteomes" id="UP000050511"/>
    </source>
</evidence>
<accession>A0A837P4Z8</accession>
<reference evidence="1 2" key="1">
    <citation type="submission" date="2015-10" db="EMBL/GenBank/DDBJ databases">
        <title>Resequencing of Lactobacillus plantarum WJL strain genome.</title>
        <authorList>
            <person name="Martino M.E."/>
        </authorList>
    </citation>
    <scope>NUCLEOTIDE SEQUENCE [LARGE SCALE GENOMIC DNA]</scope>
    <source>
        <strain evidence="1 2">WJL</strain>
    </source>
</reference>
<dbReference type="AlphaFoldDB" id="A0A837P4Z8"/>
<gene>
    <name evidence="1" type="ORF">WJL_0805</name>
</gene>
<proteinExistence type="predicted"/>
<name>A0A837P4Z8_LACPN</name>
<comment type="caution">
    <text evidence="1">The sequence shown here is derived from an EMBL/GenBank/DDBJ whole genome shotgun (WGS) entry which is preliminary data.</text>
</comment>
<organism evidence="1 2">
    <name type="scientific">Lactiplantibacillus plantarum WJL</name>
    <dbReference type="NCBI Taxonomy" id="1350466"/>
    <lineage>
        <taxon>Bacteria</taxon>
        <taxon>Bacillati</taxon>
        <taxon>Bacillota</taxon>
        <taxon>Bacilli</taxon>
        <taxon>Lactobacillales</taxon>
        <taxon>Lactobacillaceae</taxon>
        <taxon>Lactiplantibacillus</taxon>
    </lineage>
</organism>